<dbReference type="Proteomes" id="UP001183414">
    <property type="component" value="Unassembled WGS sequence"/>
</dbReference>
<dbReference type="RefSeq" id="WP_311674795.1">
    <property type="nucleotide sequence ID" value="NZ_JAVREQ010000019.1"/>
</dbReference>
<evidence type="ECO:0000259" key="1">
    <source>
        <dbReference type="Pfam" id="PF01796"/>
    </source>
</evidence>
<organism evidence="3 4">
    <name type="scientific">Streptomyces hazeniae</name>
    <dbReference type="NCBI Taxonomy" id="3075538"/>
    <lineage>
        <taxon>Bacteria</taxon>
        <taxon>Bacillati</taxon>
        <taxon>Actinomycetota</taxon>
        <taxon>Actinomycetes</taxon>
        <taxon>Kitasatosporales</taxon>
        <taxon>Streptomycetaceae</taxon>
        <taxon>Streptomyces</taxon>
    </lineage>
</organism>
<dbReference type="Pfam" id="PF01796">
    <property type="entry name" value="OB_ChsH2_C"/>
    <property type="match status" value="1"/>
</dbReference>
<comment type="caution">
    <text evidence="3">The sequence shown here is derived from an EMBL/GenBank/DDBJ whole genome shotgun (WGS) entry which is preliminary data.</text>
</comment>
<dbReference type="SUPFAM" id="SSF50249">
    <property type="entry name" value="Nucleic acid-binding proteins"/>
    <property type="match status" value="1"/>
</dbReference>
<dbReference type="InterPro" id="IPR022002">
    <property type="entry name" value="ChsH2_Znr"/>
</dbReference>
<protein>
    <submittedName>
        <fullName evidence="3">Zinc ribbon domain-containing protein</fullName>
    </submittedName>
</protein>
<sequence length="143" mass="15384">MGLEQALDRSPTGERPRFDLARGVLVGGRCAQCATAVWPSRAVCHHCGGWDVREAPFARTARLLTFTDVHVPRPGVEVPYTLGQVAVDESGPLLFGRVRGPVPEVAELPCPVRIVVRPAKDGTGTYWFEPATAVPEEARGRGG</sequence>
<evidence type="ECO:0000313" key="3">
    <source>
        <dbReference type="EMBL" id="MDT0381099.1"/>
    </source>
</evidence>
<feature type="domain" description="ChsH2 rubredoxin-like zinc ribbon" evidence="2">
    <location>
        <begin position="20"/>
        <end position="49"/>
    </location>
</feature>
<name>A0ABU2NVU1_9ACTN</name>
<dbReference type="PANTHER" id="PTHR34075:SF5">
    <property type="entry name" value="BLR3430 PROTEIN"/>
    <property type="match status" value="1"/>
</dbReference>
<dbReference type="InterPro" id="IPR012340">
    <property type="entry name" value="NA-bd_OB-fold"/>
</dbReference>
<dbReference type="PANTHER" id="PTHR34075">
    <property type="entry name" value="BLR3430 PROTEIN"/>
    <property type="match status" value="1"/>
</dbReference>
<keyword evidence="4" id="KW-1185">Reference proteome</keyword>
<dbReference type="Pfam" id="PF12172">
    <property type="entry name" value="zf-ChsH2"/>
    <property type="match status" value="1"/>
</dbReference>
<dbReference type="InterPro" id="IPR052513">
    <property type="entry name" value="Thioester_dehydratase-like"/>
</dbReference>
<feature type="domain" description="ChsH2 C-terminal OB-fold" evidence="1">
    <location>
        <begin position="56"/>
        <end position="116"/>
    </location>
</feature>
<dbReference type="InterPro" id="IPR002878">
    <property type="entry name" value="ChsH2_C"/>
</dbReference>
<proteinExistence type="predicted"/>
<evidence type="ECO:0000313" key="4">
    <source>
        <dbReference type="Proteomes" id="UP001183414"/>
    </source>
</evidence>
<evidence type="ECO:0000259" key="2">
    <source>
        <dbReference type="Pfam" id="PF12172"/>
    </source>
</evidence>
<dbReference type="EMBL" id="JAVREQ010000019">
    <property type="protein sequence ID" value="MDT0381099.1"/>
    <property type="molecule type" value="Genomic_DNA"/>
</dbReference>
<accession>A0ABU2NVU1</accession>
<gene>
    <name evidence="3" type="ORF">RM572_20295</name>
</gene>
<reference evidence="4" key="1">
    <citation type="submission" date="2023-07" db="EMBL/GenBank/DDBJ databases">
        <title>30 novel species of actinomycetes from the DSMZ collection.</title>
        <authorList>
            <person name="Nouioui I."/>
        </authorList>
    </citation>
    <scope>NUCLEOTIDE SEQUENCE [LARGE SCALE GENOMIC DNA]</scope>
    <source>
        <strain evidence="4">DSM 42041</strain>
    </source>
</reference>